<proteinExistence type="predicted"/>
<gene>
    <name evidence="2" type="ORF">A9K55_001615</name>
</gene>
<organism evidence="2 3">
    <name type="scientific">Cordyceps militaris</name>
    <name type="common">Caterpillar fungus</name>
    <name type="synonym">Clavaria militaris</name>
    <dbReference type="NCBI Taxonomy" id="73501"/>
    <lineage>
        <taxon>Eukaryota</taxon>
        <taxon>Fungi</taxon>
        <taxon>Dikarya</taxon>
        <taxon>Ascomycota</taxon>
        <taxon>Pezizomycotina</taxon>
        <taxon>Sordariomycetes</taxon>
        <taxon>Hypocreomycetidae</taxon>
        <taxon>Hypocreales</taxon>
        <taxon>Cordycipitaceae</taxon>
        <taxon>Cordyceps</taxon>
    </lineage>
</organism>
<reference evidence="2 3" key="1">
    <citation type="journal article" date="2017" name="BMC Genomics">
        <title>Chromosome level assembly and secondary metabolite potential of the parasitic fungus Cordyceps militaris.</title>
        <authorList>
            <person name="Kramer G.J."/>
            <person name="Nodwell J.R."/>
        </authorList>
    </citation>
    <scope>NUCLEOTIDE SEQUENCE [LARGE SCALE GENOMIC DNA]</scope>
    <source>
        <strain evidence="2 3">ATCC 34164</strain>
    </source>
</reference>
<dbReference type="VEuPathDB" id="FungiDB:A9K55_001615"/>
<accession>A0A2H4SRG0</accession>
<dbReference type="EMBL" id="CP023326">
    <property type="protein sequence ID" value="ATY65697.1"/>
    <property type="molecule type" value="Genomic_DNA"/>
</dbReference>
<feature type="region of interest" description="Disordered" evidence="1">
    <location>
        <begin position="215"/>
        <end position="235"/>
    </location>
</feature>
<feature type="compositionally biased region" description="Polar residues" evidence="1">
    <location>
        <begin position="216"/>
        <end position="228"/>
    </location>
</feature>
<evidence type="ECO:0000256" key="1">
    <source>
        <dbReference type="SAM" id="MobiDB-lite"/>
    </source>
</evidence>
<dbReference type="AlphaFoldDB" id="A0A2H4SRG0"/>
<dbReference type="VEuPathDB" id="FungiDB:CCM_00502"/>
<dbReference type="OrthoDB" id="10057496at2759"/>
<sequence length="597" mass="65731">MNECHPPLDTLGTRDQNCQAHVRLNTRAASQVESQVELNLHLLRATRLVLQTISAAALTRPVTHAGSAAYRRLPPRPIIAALINTAQDSESTRPPSLHHPPQYSVVVCFLMPVRDHILVQTRSFAPGVLPLSARTFRLVSCLRIVTGRDIPLCFLSRVTAAFYNDRGRPVWSRRVLLYKIVPRHRRTVAANQDIHSLTQAEYHQQFPYFHQDHTQDNYATSSTSAENQGNEHNHHFAHRSQDPISVAQYHVAPAYHVHQPHTQYQDQVRHLSHALHHTNPHHQSYLTSNRAADPFDTLAPNHPLAPVSCPSSSGHWYTSFNPQERRWSNMSGGWNPVTGRDNHGGGRPPFAPQGGGPMPAQGQAYIPHMGGPGYSFGMAPQFAGYPGMAAYGGGYVAAAPSYYPQHPGAGGGGGMPMAPPPMAQHPMHPGGFQTQQTFSYQPNGAGNLLPRQPQPYPVIDPTMPAAQMTNSSGGVGCEPGYNYFFPAEHTKAHIFKTSTPPWQLPPTAQIPFKATHIPCTTTMADLLKGFGCTNPVAKKNRVFEVIGSGSGKWYKGLAISGDDKDMLKKTLKEVGWDMTRTGNPHEKPIVCLWFCKD</sequence>
<evidence type="ECO:0000313" key="2">
    <source>
        <dbReference type="EMBL" id="ATY65697.1"/>
    </source>
</evidence>
<protein>
    <submittedName>
        <fullName evidence="2">Uncharacterized protein</fullName>
    </submittedName>
</protein>
<evidence type="ECO:0000313" key="3">
    <source>
        <dbReference type="Proteomes" id="UP000323067"/>
    </source>
</evidence>
<dbReference type="Proteomes" id="UP000323067">
    <property type="component" value="Chromosome iii"/>
</dbReference>
<name>A0A2H4SRG0_CORMI</name>